<dbReference type="AlphaFoldDB" id="A0A8H5YBZ6"/>
<evidence type="ECO:0000256" key="5">
    <source>
        <dbReference type="ARBA" id="ARBA00023002"/>
    </source>
</evidence>
<dbReference type="InterPro" id="IPR000960">
    <property type="entry name" value="Flavin_mOase"/>
</dbReference>
<dbReference type="GO" id="GO:0050661">
    <property type="term" value="F:NADP binding"/>
    <property type="evidence" value="ECO:0007669"/>
    <property type="project" value="InterPro"/>
</dbReference>
<evidence type="ECO:0000256" key="3">
    <source>
        <dbReference type="ARBA" id="ARBA00022827"/>
    </source>
</evidence>
<comment type="caution">
    <text evidence="6">The sequence shown here is derived from an EMBL/GenBank/DDBJ whole genome shotgun (WGS) entry which is preliminary data.</text>
</comment>
<evidence type="ECO:0000256" key="4">
    <source>
        <dbReference type="ARBA" id="ARBA00022857"/>
    </source>
</evidence>
<dbReference type="EMBL" id="JAAQPF010000262">
    <property type="protein sequence ID" value="KAF5708856.1"/>
    <property type="molecule type" value="Genomic_DNA"/>
</dbReference>
<sequence>MGAPNPKSEEGPQLSKVKIAVIGVGPAGLSAIKALREEGFDAIGFERRERVGGVWSYSSNSSYTSVVPETVSNVSRFVCQKVRCNCEHHHRPISDDADGPDLPPYMTGAQVGEFLESYAQHFELEKHIRFETTVRKVLRDKGDKAWNVHIIRPDGSDQILKFDKVVFGSGSESIPSWPPMPGRKIFQGTVIHGQSYRKPEDFSGQRVLVVGIGNTACEVSLSLTRHASKVYQSYRRGRIIISRYDDSGVPTDLTPWTSLQFKYMTEHKVPWIANRLANRLTEETMFRDMARYDLDTSLSESQRYKRAEERIRGEWRLIPHANMEFTHPAVQDDFMGALYSGAVAPVHGFRAFVGESSVLLGDGSTVEVDAVIFCTGYTLDYSLMPELEMDGSCGVPLTTAGQANKMNEAGVPKELSLPRLHHMIFPPNWASSVAFLSWISALETAWCVCELASMAVTQIWAAETSIQQGSPAPPRGYRKLAQLPSVADMNASVDAYHTWWRLGRIKEPSAHAGLIRPYPFYRFLHDMAGTGMYENAGPKFSLRNLKLRFTDRSLYDCLTRGPPNSHVWRVFETNPRGIPGCGRRALPHARQMVEDAYHDYEEFLQKTKKLT</sequence>
<evidence type="ECO:0000313" key="6">
    <source>
        <dbReference type="EMBL" id="KAF5708856.1"/>
    </source>
</evidence>
<dbReference type="GO" id="GO:0050660">
    <property type="term" value="F:flavin adenine dinucleotide binding"/>
    <property type="evidence" value="ECO:0007669"/>
    <property type="project" value="InterPro"/>
</dbReference>
<gene>
    <name evidence="6" type="ORF">FGLOB1_6225</name>
</gene>
<evidence type="ECO:0000313" key="7">
    <source>
        <dbReference type="Proteomes" id="UP000532311"/>
    </source>
</evidence>
<organism evidence="6 7">
    <name type="scientific">Fusarium globosum</name>
    <dbReference type="NCBI Taxonomy" id="78864"/>
    <lineage>
        <taxon>Eukaryota</taxon>
        <taxon>Fungi</taxon>
        <taxon>Dikarya</taxon>
        <taxon>Ascomycota</taxon>
        <taxon>Pezizomycotina</taxon>
        <taxon>Sordariomycetes</taxon>
        <taxon>Hypocreomycetidae</taxon>
        <taxon>Hypocreales</taxon>
        <taxon>Nectriaceae</taxon>
        <taxon>Fusarium</taxon>
        <taxon>Fusarium fujikuroi species complex</taxon>
    </lineage>
</organism>
<keyword evidence="2" id="KW-0285">Flavoprotein</keyword>
<dbReference type="InterPro" id="IPR020946">
    <property type="entry name" value="Flavin_mOase-like"/>
</dbReference>
<reference evidence="6 7" key="1">
    <citation type="submission" date="2020-05" db="EMBL/GenBank/DDBJ databases">
        <title>Identification and distribution of gene clusters putatively required for synthesis of sphingolipid metabolism inhibitors in phylogenetically diverse species of the filamentous fungus Fusarium.</title>
        <authorList>
            <person name="Kim H.-S."/>
            <person name="Busman M."/>
            <person name="Brown D.W."/>
            <person name="Divon H."/>
            <person name="Uhlig S."/>
            <person name="Proctor R.H."/>
        </authorList>
    </citation>
    <scope>NUCLEOTIDE SEQUENCE [LARGE SCALE GENOMIC DNA]</scope>
    <source>
        <strain evidence="6 7">NRRL 26131</strain>
    </source>
</reference>
<dbReference type="PRINTS" id="PR00370">
    <property type="entry name" value="FMOXYGENASE"/>
</dbReference>
<dbReference type="SUPFAM" id="SSF51905">
    <property type="entry name" value="FAD/NAD(P)-binding domain"/>
    <property type="match status" value="2"/>
</dbReference>
<accession>A0A8H5YBZ6</accession>
<dbReference type="InterPro" id="IPR036188">
    <property type="entry name" value="FAD/NAD-bd_sf"/>
</dbReference>
<keyword evidence="3" id="KW-0274">FAD</keyword>
<evidence type="ECO:0000256" key="1">
    <source>
        <dbReference type="ARBA" id="ARBA00009183"/>
    </source>
</evidence>
<keyword evidence="7" id="KW-1185">Reference proteome</keyword>
<dbReference type="InterPro" id="IPR050346">
    <property type="entry name" value="FMO-like"/>
</dbReference>
<protein>
    <submittedName>
        <fullName evidence="6">Dimethylaniline monooxygenase 2</fullName>
    </submittedName>
</protein>
<dbReference type="Pfam" id="PF00743">
    <property type="entry name" value="FMO-like"/>
    <property type="match status" value="2"/>
</dbReference>
<keyword evidence="6" id="KW-0503">Monooxygenase</keyword>
<proteinExistence type="inferred from homology"/>
<dbReference type="Gene3D" id="3.50.50.60">
    <property type="entry name" value="FAD/NAD(P)-binding domain"/>
    <property type="match status" value="1"/>
</dbReference>
<keyword evidence="5" id="KW-0560">Oxidoreductase</keyword>
<dbReference type="GO" id="GO:0004499">
    <property type="term" value="F:N,N-dimethylaniline monooxygenase activity"/>
    <property type="evidence" value="ECO:0007669"/>
    <property type="project" value="InterPro"/>
</dbReference>
<dbReference type="Proteomes" id="UP000532311">
    <property type="component" value="Unassembled WGS sequence"/>
</dbReference>
<comment type="similarity">
    <text evidence="1">Belongs to the FMO family.</text>
</comment>
<dbReference type="PANTHER" id="PTHR23023">
    <property type="entry name" value="DIMETHYLANILINE MONOOXYGENASE"/>
    <property type="match status" value="1"/>
</dbReference>
<keyword evidence="4" id="KW-0521">NADP</keyword>
<evidence type="ECO:0000256" key="2">
    <source>
        <dbReference type="ARBA" id="ARBA00022630"/>
    </source>
</evidence>
<name>A0A8H5YBZ6_9HYPO</name>